<keyword evidence="6" id="KW-1185">Reference proteome</keyword>
<dbReference type="Gene3D" id="1.25.40.10">
    <property type="entry name" value="Tetratricopeptide repeat domain"/>
    <property type="match status" value="2"/>
</dbReference>
<dbReference type="PATRIC" id="fig|42253.5.peg.779"/>
<evidence type="ECO:0000256" key="3">
    <source>
        <dbReference type="PROSITE-ProRule" id="PRU00339"/>
    </source>
</evidence>
<dbReference type="KEGG" id="nmv:NITMOv2_0793"/>
<protein>
    <submittedName>
        <fullName evidence="5">Uncharacterized protein</fullName>
    </submittedName>
</protein>
<dbReference type="SUPFAM" id="SSF81901">
    <property type="entry name" value="HCP-like"/>
    <property type="match status" value="1"/>
</dbReference>
<organism evidence="5 6">
    <name type="scientific">Nitrospira moscoviensis</name>
    <dbReference type="NCBI Taxonomy" id="42253"/>
    <lineage>
        <taxon>Bacteria</taxon>
        <taxon>Pseudomonadati</taxon>
        <taxon>Nitrospirota</taxon>
        <taxon>Nitrospiria</taxon>
        <taxon>Nitrospirales</taxon>
        <taxon>Nitrospiraceae</taxon>
        <taxon>Nitrospira</taxon>
    </lineage>
</organism>
<dbReference type="SMART" id="SM00671">
    <property type="entry name" value="SEL1"/>
    <property type="match status" value="5"/>
</dbReference>
<accession>A0A0K2G8E1</accession>
<dbReference type="Proteomes" id="UP000069205">
    <property type="component" value="Chromosome"/>
</dbReference>
<dbReference type="STRING" id="42253.NITMOv2_0793"/>
<dbReference type="InterPro" id="IPR011990">
    <property type="entry name" value="TPR-like_helical_dom_sf"/>
</dbReference>
<evidence type="ECO:0000256" key="4">
    <source>
        <dbReference type="SAM" id="SignalP"/>
    </source>
</evidence>
<feature type="repeat" description="TPR" evidence="3">
    <location>
        <begin position="116"/>
        <end position="149"/>
    </location>
</feature>
<dbReference type="PANTHER" id="PTHR44227">
    <property type="match status" value="1"/>
</dbReference>
<keyword evidence="2 3" id="KW-0802">TPR repeat</keyword>
<sequence length="414" mass="45935">MGMRRPLMVLSLAFAIFSAPAFPPYLTAQEEPPAPRDEPETEIPAPHVREQVLPDFLPEEQVDPVMLLGELRGAVRTSPDRADDRLKLAQVLFQIGDVDAALDECRAALRLAPESAKGHVQLGVILMTKQDWRHAAAALKEAVRLDPELAQAHYNLGTVQYSLGNPKAAVEAYRRALALQSSFPDARYRLALVLQVTAQHQEAARLMEEAAEGGVAQAQFFIGQAYRQGRGVEKDLVKAIAWWTKAAALGEARAAEALSQLRRKALSSDQRDRRAIQAREAFQRYREAIAGDDEDAIRHRADEPLETVLLKESRWIHGLGRLLSEAYALSEPAHERLARLYESGGDYGLVPFDRRILRCLETTATDGFMPAKKTLARIYGKGLGVPRNLHKAKDLLKGLPKQDVKPILDEMATP</sequence>
<gene>
    <name evidence="5" type="ORF">NITMOv2_0793</name>
</gene>
<dbReference type="SMART" id="SM00028">
    <property type="entry name" value="TPR"/>
    <property type="match status" value="4"/>
</dbReference>
<dbReference type="InterPro" id="IPR019734">
    <property type="entry name" value="TPR_rpt"/>
</dbReference>
<dbReference type="Pfam" id="PF08238">
    <property type="entry name" value="Sel1"/>
    <property type="match status" value="3"/>
</dbReference>
<dbReference type="InterPro" id="IPR052346">
    <property type="entry name" value="O-mannosyl-transferase_TMTC"/>
</dbReference>
<dbReference type="Pfam" id="PF13432">
    <property type="entry name" value="TPR_16"/>
    <property type="match status" value="2"/>
</dbReference>
<reference evidence="5 6" key="1">
    <citation type="journal article" date="2015" name="Proc. Natl. Acad. Sci. U.S.A.">
        <title>Expanded metabolic versatility of ubiquitous nitrite-oxidizing bacteria from the genus Nitrospira.</title>
        <authorList>
            <person name="Koch H."/>
            <person name="Lucker S."/>
            <person name="Albertsen M."/>
            <person name="Kitzinger K."/>
            <person name="Herbold C."/>
            <person name="Spieck E."/>
            <person name="Nielsen P.H."/>
            <person name="Wagner M."/>
            <person name="Daims H."/>
        </authorList>
    </citation>
    <scope>NUCLEOTIDE SEQUENCE [LARGE SCALE GENOMIC DNA]</scope>
    <source>
        <strain evidence="5 6">NSP M-1</strain>
    </source>
</reference>
<evidence type="ECO:0000256" key="1">
    <source>
        <dbReference type="ARBA" id="ARBA00022737"/>
    </source>
</evidence>
<evidence type="ECO:0000313" key="6">
    <source>
        <dbReference type="Proteomes" id="UP000069205"/>
    </source>
</evidence>
<dbReference type="PROSITE" id="PS50005">
    <property type="entry name" value="TPR"/>
    <property type="match status" value="3"/>
</dbReference>
<evidence type="ECO:0000256" key="2">
    <source>
        <dbReference type="ARBA" id="ARBA00022803"/>
    </source>
</evidence>
<proteinExistence type="predicted"/>
<dbReference type="PANTHER" id="PTHR44227:SF3">
    <property type="entry name" value="PROTEIN O-MANNOSYL-TRANSFERASE TMTC4"/>
    <property type="match status" value="1"/>
</dbReference>
<feature type="chain" id="PRO_5005476792" evidence="4">
    <location>
        <begin position="22"/>
        <end position="414"/>
    </location>
</feature>
<keyword evidence="1" id="KW-0677">Repeat</keyword>
<feature type="repeat" description="TPR" evidence="3">
    <location>
        <begin position="150"/>
        <end position="183"/>
    </location>
</feature>
<keyword evidence="4" id="KW-0732">Signal</keyword>
<feature type="signal peptide" evidence="4">
    <location>
        <begin position="1"/>
        <end position="21"/>
    </location>
</feature>
<evidence type="ECO:0000313" key="5">
    <source>
        <dbReference type="EMBL" id="ALA57228.1"/>
    </source>
</evidence>
<dbReference type="AlphaFoldDB" id="A0A0K2G8E1"/>
<dbReference type="InterPro" id="IPR006597">
    <property type="entry name" value="Sel1-like"/>
</dbReference>
<feature type="repeat" description="TPR" evidence="3">
    <location>
        <begin position="82"/>
        <end position="115"/>
    </location>
</feature>
<name>A0A0K2G8E1_NITMO</name>
<dbReference type="EMBL" id="CP011801">
    <property type="protein sequence ID" value="ALA57228.1"/>
    <property type="molecule type" value="Genomic_DNA"/>
</dbReference>